<keyword evidence="5" id="KW-1185">Reference proteome</keyword>
<dbReference type="SUPFAM" id="SSF103039">
    <property type="entry name" value="CheC-like"/>
    <property type="match status" value="1"/>
</dbReference>
<name>A0A2N0B1Y4_9LEPT</name>
<dbReference type="GeneID" id="93340804"/>
<dbReference type="InterPro" id="IPR028976">
    <property type="entry name" value="CheC-like_sf"/>
</dbReference>
<evidence type="ECO:0000313" key="4">
    <source>
        <dbReference type="EMBL" id="TGL74360.1"/>
    </source>
</evidence>
<dbReference type="PANTHER" id="PTHR43484">
    <property type="match status" value="1"/>
</dbReference>
<gene>
    <name evidence="4" type="ORF">EHQ60_03255</name>
    <name evidence="3" type="ORF">ND810_03070</name>
</gene>
<dbReference type="InterPro" id="IPR028051">
    <property type="entry name" value="CheX-like_dom"/>
</dbReference>
<dbReference type="CDD" id="cd17910">
    <property type="entry name" value="CheC_ClassII"/>
    <property type="match status" value="1"/>
</dbReference>
<sequence length="202" mass="22896">MNHLTELERDSLCELFNISLGGAAKLMSEMISDEILLTVPSLKLITESEAKNFENLANKDVCTVEQKFVGDIGNGSAFLLFHKSASLEIVKMMMKDYVALNEVSQFEKDALSEIGNIILNAILSNLAKMSNYKIETQIPEFFSGKYEELLLNRKPNPNEDNSILLVFIDYQLKGKEIKGYIFFILNFDSIKNLSRVLIEKLK</sequence>
<evidence type="ECO:0000313" key="6">
    <source>
        <dbReference type="Proteomes" id="UP001209694"/>
    </source>
</evidence>
<dbReference type="InterPro" id="IPR051469">
    <property type="entry name" value="FliN/MopA/SpaO"/>
</dbReference>
<reference evidence="3" key="3">
    <citation type="submission" date="2022-06" db="EMBL/GenBank/DDBJ databases">
        <title>Leptospira isolates from biofilms formed at urban environments.</title>
        <authorList>
            <person name="Ribeiro P.S."/>
            <person name="Sousa T."/>
            <person name="Carvalho N."/>
            <person name="Aburjaile F."/>
            <person name="Neves F."/>
            <person name="Oliveira D."/>
            <person name="Blanco L."/>
            <person name="Lima J."/>
            <person name="Costa F."/>
            <person name="Brenig B."/>
            <person name="Soares S."/>
            <person name="Ramos R."/>
            <person name="Goes-Neto A."/>
            <person name="Matiuzzi M."/>
            <person name="Azevedo V."/>
            <person name="Ristow P."/>
        </authorList>
    </citation>
    <scope>NUCLEOTIDE SEQUENCE</scope>
    <source>
        <strain evidence="3">VSF7</strain>
    </source>
</reference>
<dbReference type="GO" id="GO:0006935">
    <property type="term" value="P:chemotaxis"/>
    <property type="evidence" value="ECO:0007669"/>
    <property type="project" value="UniProtKB-KW"/>
</dbReference>
<accession>A0A2N0B1Y4</accession>
<dbReference type="RefSeq" id="WP_100725751.1">
    <property type="nucleotide sequence ID" value="NZ_JAIZBN010000001.1"/>
</dbReference>
<reference evidence="4" key="2">
    <citation type="journal article" date="2019" name="PLoS Negl. Trop. Dis.">
        <title>Revisiting the worldwide diversity of Leptospira species in the environment.</title>
        <authorList>
            <person name="Vincent A.T."/>
            <person name="Schiettekatte O."/>
            <person name="Bourhy P."/>
            <person name="Veyrier F.J."/>
            <person name="Picardeau M."/>
        </authorList>
    </citation>
    <scope>NUCLEOTIDE SEQUENCE</scope>
    <source>
        <strain evidence="4">201702449</strain>
    </source>
</reference>
<evidence type="ECO:0000259" key="2">
    <source>
        <dbReference type="Pfam" id="PF13690"/>
    </source>
</evidence>
<dbReference type="Gene3D" id="3.40.1550.10">
    <property type="entry name" value="CheC-like"/>
    <property type="match status" value="1"/>
</dbReference>
<reference evidence="4" key="1">
    <citation type="submission" date="2018-10" db="EMBL/GenBank/DDBJ databases">
        <authorList>
            <person name="Vincent A.T."/>
            <person name="Schiettekatte O."/>
            <person name="Bourhy P."/>
            <person name="Veyrier F.J."/>
            <person name="Picardeau M."/>
        </authorList>
    </citation>
    <scope>NUCLEOTIDE SEQUENCE</scope>
    <source>
        <strain evidence="4">201702449</strain>
    </source>
</reference>
<dbReference type="EMBL" id="RQGI01000009">
    <property type="protein sequence ID" value="TGL74360.1"/>
    <property type="molecule type" value="Genomic_DNA"/>
</dbReference>
<feature type="domain" description="Chemotaxis phosphatase CheX-like" evidence="2">
    <location>
        <begin position="67"/>
        <end position="147"/>
    </location>
</feature>
<dbReference type="PANTHER" id="PTHR43484:SF1">
    <property type="entry name" value="FLAGELLAR MOTOR SWITCH PROTEIN FLIN"/>
    <property type="match status" value="1"/>
</dbReference>
<evidence type="ECO:0000313" key="5">
    <source>
        <dbReference type="Proteomes" id="UP000297352"/>
    </source>
</evidence>
<evidence type="ECO:0000313" key="3">
    <source>
        <dbReference type="EMBL" id="MCW7514122.1"/>
    </source>
</evidence>
<dbReference type="Pfam" id="PF13690">
    <property type="entry name" value="CheX"/>
    <property type="match status" value="1"/>
</dbReference>
<organism evidence="3 6">
    <name type="scientific">Leptospira levettii</name>
    <dbReference type="NCBI Taxonomy" id="2023178"/>
    <lineage>
        <taxon>Bacteria</taxon>
        <taxon>Pseudomonadati</taxon>
        <taxon>Spirochaetota</taxon>
        <taxon>Spirochaetia</taxon>
        <taxon>Leptospirales</taxon>
        <taxon>Leptospiraceae</taxon>
        <taxon>Leptospira</taxon>
    </lineage>
</organism>
<protein>
    <submittedName>
        <fullName evidence="4">Chemotaxis protein CheC</fullName>
    </submittedName>
    <submittedName>
        <fullName evidence="3">Chemotaxis protein CheX</fullName>
    </submittedName>
</protein>
<dbReference type="Proteomes" id="UP000297352">
    <property type="component" value="Unassembled WGS sequence"/>
</dbReference>
<evidence type="ECO:0000256" key="1">
    <source>
        <dbReference type="ARBA" id="ARBA00022500"/>
    </source>
</evidence>
<dbReference type="Proteomes" id="UP001209694">
    <property type="component" value="Unassembled WGS sequence"/>
</dbReference>
<proteinExistence type="predicted"/>
<comment type="caution">
    <text evidence="3">The sequence shown here is derived from an EMBL/GenBank/DDBJ whole genome shotgun (WGS) entry which is preliminary data.</text>
</comment>
<dbReference type="AlphaFoldDB" id="A0A2N0B1Y4"/>
<keyword evidence="1" id="KW-0145">Chemotaxis</keyword>
<dbReference type="EMBL" id="JAMQQD010000001">
    <property type="protein sequence ID" value="MCW7514122.1"/>
    <property type="molecule type" value="Genomic_DNA"/>
</dbReference>